<feature type="compositionally biased region" description="Basic and acidic residues" evidence="7">
    <location>
        <begin position="1"/>
        <end position="10"/>
    </location>
</feature>
<dbReference type="AlphaFoldDB" id="A0A166HCH5"/>
<keyword evidence="9" id="KW-1185">Reference proteome</keyword>
<keyword evidence="2" id="KW-0597">Phosphoprotein</keyword>
<accession>A0A166HCH5</accession>
<comment type="subcellular location">
    <subcellularLocation>
        <location evidence="1">Nucleus</location>
    </subcellularLocation>
</comment>
<sequence length="318" mass="36938">MHYTRERTESIHYMSKPSEHRRSRAIPHPQALPNRAALVSDEPWQHMAQTYTWVLQQQEEKLKNKNKKTETWVIAQRSLLPQRSHETSAQQKMTGIMPPRKSTWNELLTGDGVDAEARWTREAARESAAVEREREKSLAMDEEIKRIQARAQKKKAQERSLLAAQRVRMAERDREKEHEKELERARQESARVNIASSEAWRVHESRWATISEGSEPLKFRTIPWPLVSRPSNSAEIIPTGIVAFLLSPLHSPAQSRKNRIRMALLRWHPDRFQKFLSRVSEKDRQAVSDGVGIVARCLNELMEKETRAIRHTLKGSTS</sequence>
<feature type="coiled-coil region" evidence="6">
    <location>
        <begin position="130"/>
        <end position="195"/>
    </location>
</feature>
<evidence type="ECO:0000313" key="8">
    <source>
        <dbReference type="EMBL" id="KZP18713.1"/>
    </source>
</evidence>
<dbReference type="EMBL" id="KV417570">
    <property type="protein sequence ID" value="KZP18713.1"/>
    <property type="molecule type" value="Genomic_DNA"/>
</dbReference>
<protein>
    <submittedName>
        <fullName evidence="8">Uncharacterized protein</fullName>
    </submittedName>
</protein>
<feature type="region of interest" description="Disordered" evidence="7">
    <location>
        <begin position="82"/>
        <end position="103"/>
    </location>
</feature>
<dbReference type="OrthoDB" id="412109at2759"/>
<dbReference type="PANTHER" id="PTHR15263">
    <property type="entry name" value="I-KAPPA-B-LIKE PROTEIN IKBL"/>
    <property type="match status" value="1"/>
</dbReference>
<organism evidence="8 9">
    <name type="scientific">Athelia psychrophila</name>
    <dbReference type="NCBI Taxonomy" id="1759441"/>
    <lineage>
        <taxon>Eukaryota</taxon>
        <taxon>Fungi</taxon>
        <taxon>Dikarya</taxon>
        <taxon>Basidiomycota</taxon>
        <taxon>Agaricomycotina</taxon>
        <taxon>Agaricomycetes</taxon>
        <taxon>Agaricomycetidae</taxon>
        <taxon>Atheliales</taxon>
        <taxon>Atheliaceae</taxon>
        <taxon>Athelia</taxon>
    </lineage>
</organism>
<evidence type="ECO:0000256" key="3">
    <source>
        <dbReference type="ARBA" id="ARBA00022737"/>
    </source>
</evidence>
<gene>
    <name evidence="8" type="ORF">FIBSPDRAFT_828998</name>
</gene>
<evidence type="ECO:0000256" key="4">
    <source>
        <dbReference type="ARBA" id="ARBA00023043"/>
    </source>
</evidence>
<dbReference type="InterPro" id="IPR038753">
    <property type="entry name" value="NFKBIL1"/>
</dbReference>
<dbReference type="GO" id="GO:0005634">
    <property type="term" value="C:nucleus"/>
    <property type="evidence" value="ECO:0007669"/>
    <property type="project" value="UniProtKB-SubCell"/>
</dbReference>
<name>A0A166HCH5_9AGAM</name>
<dbReference type="PANTHER" id="PTHR15263:SF1">
    <property type="entry name" value="NF-KAPPA-B INHIBITOR-LIKE PROTEIN 1"/>
    <property type="match status" value="1"/>
</dbReference>
<keyword evidence="3" id="KW-0677">Repeat</keyword>
<evidence type="ECO:0000256" key="1">
    <source>
        <dbReference type="ARBA" id="ARBA00004123"/>
    </source>
</evidence>
<evidence type="ECO:0000256" key="7">
    <source>
        <dbReference type="SAM" id="MobiDB-lite"/>
    </source>
</evidence>
<reference evidence="8 9" key="1">
    <citation type="journal article" date="2016" name="Mol. Biol. Evol.">
        <title>Comparative Genomics of Early-Diverging Mushroom-Forming Fungi Provides Insights into the Origins of Lignocellulose Decay Capabilities.</title>
        <authorList>
            <person name="Nagy L.G."/>
            <person name="Riley R."/>
            <person name="Tritt A."/>
            <person name="Adam C."/>
            <person name="Daum C."/>
            <person name="Floudas D."/>
            <person name="Sun H."/>
            <person name="Yadav J.S."/>
            <person name="Pangilinan J."/>
            <person name="Larsson K.H."/>
            <person name="Matsuura K."/>
            <person name="Barry K."/>
            <person name="Labutti K."/>
            <person name="Kuo R."/>
            <person name="Ohm R.A."/>
            <person name="Bhattacharya S.S."/>
            <person name="Shirouzu T."/>
            <person name="Yoshinaga Y."/>
            <person name="Martin F.M."/>
            <person name="Grigoriev I.V."/>
            <person name="Hibbett D.S."/>
        </authorList>
    </citation>
    <scope>NUCLEOTIDE SEQUENCE [LARGE SCALE GENOMIC DNA]</scope>
    <source>
        <strain evidence="8 9">CBS 109695</strain>
    </source>
</reference>
<keyword evidence="6" id="KW-0175">Coiled coil</keyword>
<dbReference type="GO" id="GO:0043124">
    <property type="term" value="P:negative regulation of canonical NF-kappaB signal transduction"/>
    <property type="evidence" value="ECO:0007669"/>
    <property type="project" value="InterPro"/>
</dbReference>
<evidence type="ECO:0000313" key="9">
    <source>
        <dbReference type="Proteomes" id="UP000076532"/>
    </source>
</evidence>
<feature type="region of interest" description="Disordered" evidence="7">
    <location>
        <begin position="1"/>
        <end position="28"/>
    </location>
</feature>
<evidence type="ECO:0000256" key="2">
    <source>
        <dbReference type="ARBA" id="ARBA00022553"/>
    </source>
</evidence>
<proteinExistence type="predicted"/>
<keyword evidence="5" id="KW-0539">Nucleus</keyword>
<keyword evidence="4" id="KW-0040">ANK repeat</keyword>
<evidence type="ECO:0000256" key="5">
    <source>
        <dbReference type="ARBA" id="ARBA00023242"/>
    </source>
</evidence>
<dbReference type="STRING" id="436010.A0A166HCH5"/>
<dbReference type="Proteomes" id="UP000076532">
    <property type="component" value="Unassembled WGS sequence"/>
</dbReference>
<evidence type="ECO:0000256" key="6">
    <source>
        <dbReference type="SAM" id="Coils"/>
    </source>
</evidence>